<dbReference type="Proteomes" id="UP001143349">
    <property type="component" value="Unassembled WGS sequence"/>
</dbReference>
<name>A0AAD3RV19_9RHOB</name>
<dbReference type="EMBL" id="BSFH01000078">
    <property type="protein sequence ID" value="GLK65264.1"/>
    <property type="molecule type" value="Genomic_DNA"/>
</dbReference>
<feature type="transmembrane region" description="Helical" evidence="1">
    <location>
        <begin position="58"/>
        <end position="83"/>
    </location>
</feature>
<evidence type="ECO:0000313" key="3">
    <source>
        <dbReference type="Proteomes" id="UP001143349"/>
    </source>
</evidence>
<sequence>MRIWQYLAMIVIGALPVLSVLLAGLIASINGCRLDEGSAHVCMVWGRDIGGVLYTMTVIGWLGLISGLLVIAGLLGLCAELILAVGRRLFSRRGG</sequence>
<accession>A0AAD3RV19</accession>
<proteinExistence type="predicted"/>
<keyword evidence="1" id="KW-0472">Membrane</keyword>
<gene>
    <name evidence="2" type="ORF">GCM10017635_27380</name>
</gene>
<dbReference type="AlphaFoldDB" id="A0AAD3RV19"/>
<evidence type="ECO:0000256" key="1">
    <source>
        <dbReference type="SAM" id="Phobius"/>
    </source>
</evidence>
<keyword evidence="1" id="KW-0812">Transmembrane</keyword>
<feature type="transmembrane region" description="Helical" evidence="1">
    <location>
        <begin position="7"/>
        <end position="29"/>
    </location>
</feature>
<organism evidence="2 3">
    <name type="scientific">Paracoccus kondratievae</name>
    <dbReference type="NCBI Taxonomy" id="135740"/>
    <lineage>
        <taxon>Bacteria</taxon>
        <taxon>Pseudomonadati</taxon>
        <taxon>Pseudomonadota</taxon>
        <taxon>Alphaproteobacteria</taxon>
        <taxon>Rhodobacterales</taxon>
        <taxon>Paracoccaceae</taxon>
        <taxon>Paracoccus</taxon>
    </lineage>
</organism>
<protein>
    <submittedName>
        <fullName evidence="2">Uncharacterized protein</fullName>
    </submittedName>
</protein>
<keyword evidence="3" id="KW-1185">Reference proteome</keyword>
<reference evidence="2" key="2">
    <citation type="submission" date="2023-01" db="EMBL/GenBank/DDBJ databases">
        <authorList>
            <person name="Sun Q."/>
            <person name="Evtushenko L."/>
        </authorList>
    </citation>
    <scope>NUCLEOTIDE SEQUENCE</scope>
    <source>
        <strain evidence="2">VKM B-2222</strain>
    </source>
</reference>
<keyword evidence="1" id="KW-1133">Transmembrane helix</keyword>
<comment type="caution">
    <text evidence="2">The sequence shown here is derived from an EMBL/GenBank/DDBJ whole genome shotgun (WGS) entry which is preliminary data.</text>
</comment>
<dbReference type="RefSeq" id="WP_271180032.1">
    <property type="nucleotide sequence ID" value="NZ_BSFH01000078.1"/>
</dbReference>
<reference evidence="2" key="1">
    <citation type="journal article" date="2014" name="Int. J. Syst. Evol. Microbiol.">
        <title>Complete genome sequence of Corynebacterium casei LMG S-19264T (=DSM 44701T), isolated from a smear-ripened cheese.</title>
        <authorList>
            <consortium name="US DOE Joint Genome Institute (JGI-PGF)"/>
            <person name="Walter F."/>
            <person name="Albersmeier A."/>
            <person name="Kalinowski J."/>
            <person name="Ruckert C."/>
        </authorList>
    </citation>
    <scope>NUCLEOTIDE SEQUENCE</scope>
    <source>
        <strain evidence="2">VKM B-2222</strain>
    </source>
</reference>
<evidence type="ECO:0000313" key="2">
    <source>
        <dbReference type="EMBL" id="GLK65264.1"/>
    </source>
</evidence>